<evidence type="ECO:0000313" key="2">
    <source>
        <dbReference type="RefSeq" id="XP_006817155.1"/>
    </source>
</evidence>
<dbReference type="InterPro" id="IPR005137">
    <property type="entry name" value="BtpA"/>
</dbReference>
<reference evidence="2" key="1">
    <citation type="submission" date="2025-08" db="UniProtKB">
        <authorList>
            <consortium name="RefSeq"/>
        </authorList>
    </citation>
    <scope>IDENTIFICATION</scope>
    <source>
        <tissue evidence="2">Testes</tissue>
    </source>
</reference>
<dbReference type="Proteomes" id="UP000694865">
    <property type="component" value="Unplaced"/>
</dbReference>
<gene>
    <name evidence="2" type="primary">LOC102801246</name>
</gene>
<dbReference type="GeneID" id="102801246"/>
<dbReference type="RefSeq" id="XP_006817155.1">
    <property type="nucleotide sequence ID" value="XM_006817092.1"/>
</dbReference>
<dbReference type="PANTHER" id="PTHR21381">
    <property type="entry name" value="ZGC:162297"/>
    <property type="match status" value="1"/>
</dbReference>
<sequence>MALKSFSGMFGRTHAAVIGMIHVGALPGTPRNKQKISEITEAACKEAEIYKEAGVDGIIVENMHDIPYMHTDSVGHEITASMSVICSHIKGICPNIPCGVQILAGANKQALSVAQAADLNCQVSLSPQASSPFIAVINSRNPNIQSVVMETVMDNQQAKFYQ</sequence>
<evidence type="ECO:0000313" key="1">
    <source>
        <dbReference type="Proteomes" id="UP000694865"/>
    </source>
</evidence>
<accession>A0ABM0MAW4</accession>
<organism evidence="1 2">
    <name type="scientific">Saccoglossus kowalevskii</name>
    <name type="common">Acorn worm</name>
    <dbReference type="NCBI Taxonomy" id="10224"/>
    <lineage>
        <taxon>Eukaryota</taxon>
        <taxon>Metazoa</taxon>
        <taxon>Hemichordata</taxon>
        <taxon>Enteropneusta</taxon>
        <taxon>Harrimaniidae</taxon>
        <taxon>Saccoglossus</taxon>
    </lineage>
</organism>
<dbReference type="PANTHER" id="PTHR21381:SF3">
    <property type="entry name" value="SGC REGION PROTEIN SGCQ-RELATED"/>
    <property type="match status" value="1"/>
</dbReference>
<dbReference type="Pfam" id="PF03437">
    <property type="entry name" value="BtpA"/>
    <property type="match status" value="1"/>
</dbReference>
<proteinExistence type="predicted"/>
<name>A0ABM0MAW4_SACKO</name>
<protein>
    <submittedName>
        <fullName evidence="2">Uncharacterized protein F13E9.13, mitochondrial-like</fullName>
    </submittedName>
</protein>
<keyword evidence="1" id="KW-1185">Reference proteome</keyword>